<feature type="transmembrane region" description="Helical" evidence="6">
    <location>
        <begin position="28"/>
        <end position="46"/>
    </location>
</feature>
<evidence type="ECO:0000256" key="4">
    <source>
        <dbReference type="ARBA" id="ARBA00023136"/>
    </source>
</evidence>
<evidence type="ECO:0000313" key="9">
    <source>
        <dbReference type="Proteomes" id="UP001519460"/>
    </source>
</evidence>
<keyword evidence="3 6" id="KW-1133">Transmembrane helix</keyword>
<dbReference type="EMBL" id="JACVVK020000086">
    <property type="protein sequence ID" value="KAK7494133.1"/>
    <property type="molecule type" value="Genomic_DNA"/>
</dbReference>
<evidence type="ECO:0000256" key="2">
    <source>
        <dbReference type="ARBA" id="ARBA00022692"/>
    </source>
</evidence>
<feature type="domain" description="G-protein coupled receptors family 1 profile" evidence="7">
    <location>
        <begin position="1"/>
        <end position="310"/>
    </location>
</feature>
<feature type="compositionally biased region" description="Polar residues" evidence="5">
    <location>
        <begin position="131"/>
        <end position="145"/>
    </location>
</feature>
<feature type="transmembrane region" description="Helical" evidence="6">
    <location>
        <begin position="287"/>
        <end position="311"/>
    </location>
</feature>
<evidence type="ECO:0000256" key="1">
    <source>
        <dbReference type="ARBA" id="ARBA00004370"/>
    </source>
</evidence>
<dbReference type="SUPFAM" id="SSF81321">
    <property type="entry name" value="Family A G protein-coupled receptor-like"/>
    <property type="match status" value="1"/>
</dbReference>
<feature type="compositionally biased region" description="Polar residues" evidence="5">
    <location>
        <begin position="157"/>
        <end position="171"/>
    </location>
</feature>
<comment type="subcellular location">
    <subcellularLocation>
        <location evidence="1">Membrane</location>
    </subcellularLocation>
</comment>
<gene>
    <name evidence="8" type="ORF">BaRGS_00014606</name>
</gene>
<dbReference type="PANTHER" id="PTHR46641">
    <property type="entry name" value="FMRFAMIDE RECEPTOR-RELATED"/>
    <property type="match status" value="1"/>
</dbReference>
<protein>
    <recommendedName>
        <fullName evidence="7">G-protein coupled receptors family 1 profile domain-containing protein</fullName>
    </recommendedName>
</protein>
<dbReference type="PANTHER" id="PTHR46641:SF2">
    <property type="entry name" value="FMRFAMIDE RECEPTOR"/>
    <property type="match status" value="1"/>
</dbReference>
<organism evidence="8 9">
    <name type="scientific">Batillaria attramentaria</name>
    <dbReference type="NCBI Taxonomy" id="370345"/>
    <lineage>
        <taxon>Eukaryota</taxon>
        <taxon>Metazoa</taxon>
        <taxon>Spiralia</taxon>
        <taxon>Lophotrochozoa</taxon>
        <taxon>Mollusca</taxon>
        <taxon>Gastropoda</taxon>
        <taxon>Caenogastropoda</taxon>
        <taxon>Sorbeoconcha</taxon>
        <taxon>Cerithioidea</taxon>
        <taxon>Batillariidae</taxon>
        <taxon>Batillaria</taxon>
    </lineage>
</organism>
<evidence type="ECO:0000256" key="3">
    <source>
        <dbReference type="ARBA" id="ARBA00022989"/>
    </source>
</evidence>
<feature type="transmembrane region" description="Helical" evidence="6">
    <location>
        <begin position="85"/>
        <end position="111"/>
    </location>
</feature>
<name>A0ABD0L4J3_9CAEN</name>
<keyword evidence="2 6" id="KW-0812">Transmembrane</keyword>
<dbReference type="PROSITE" id="PS50262">
    <property type="entry name" value="G_PROTEIN_RECEP_F1_2"/>
    <property type="match status" value="1"/>
</dbReference>
<evidence type="ECO:0000313" key="8">
    <source>
        <dbReference type="EMBL" id="KAK7494133.1"/>
    </source>
</evidence>
<proteinExistence type="predicted"/>
<comment type="caution">
    <text evidence="8">The sequence shown here is derived from an EMBL/GenBank/DDBJ whole genome shotgun (WGS) entry which is preliminary data.</text>
</comment>
<dbReference type="InterPro" id="IPR052954">
    <property type="entry name" value="GPCR-Ligand_Int"/>
</dbReference>
<accession>A0ABD0L4J3</accession>
<dbReference type="Proteomes" id="UP001519460">
    <property type="component" value="Unassembled WGS sequence"/>
</dbReference>
<keyword evidence="4 6" id="KW-0472">Membrane</keyword>
<dbReference type="InterPro" id="IPR017452">
    <property type="entry name" value="GPCR_Rhodpsn_7TM"/>
</dbReference>
<feature type="transmembrane region" description="Helical" evidence="6">
    <location>
        <begin position="251"/>
        <end position="275"/>
    </location>
</feature>
<dbReference type="InterPro" id="IPR019427">
    <property type="entry name" value="7TM_GPCR_serpentine_rcpt_Srw"/>
</dbReference>
<evidence type="ECO:0000259" key="7">
    <source>
        <dbReference type="PROSITE" id="PS50262"/>
    </source>
</evidence>
<dbReference type="AlphaFoldDB" id="A0ABD0L4J3"/>
<dbReference type="Pfam" id="PF10324">
    <property type="entry name" value="7TM_GPCR_Srw"/>
    <property type="match status" value="1"/>
</dbReference>
<feature type="region of interest" description="Disordered" evidence="5">
    <location>
        <begin position="120"/>
        <end position="199"/>
    </location>
</feature>
<dbReference type="Gene3D" id="1.20.1070.10">
    <property type="entry name" value="Rhodopsin 7-helix transmembrane proteins"/>
    <property type="match status" value="2"/>
</dbReference>
<sequence length="337" mass="37989">MLISIDRCFVLAFPVKARALAHVRRPRLYVLVIGICIFLMRLERLLKFRIAKVQGPFEQCTAGGAMVVPTNTYLRNMELFKYLSLANYILFSTIPVVISAASSVFLLVVLCKKSRSSATIKSNKSAHENDACTTELQPGDPQQPTRPELAAEVRLQHASQPTRPRTLSLQSGDVLRQETVGTRTPKRENPQDFDQQSLTPTKTLSLAELSTHASATLRGDSKRSSVPIAQSKPSANRNAFFRMRWQQSVSVLVYTILSTLLASPDLIMTVITFVIPEFQKYQSDPYLVRSLLSVFYILDTINSAMNFYVYFATGSTFRKELRNLLCEMVHCSKKWPQ</sequence>
<dbReference type="GO" id="GO:0016020">
    <property type="term" value="C:membrane"/>
    <property type="evidence" value="ECO:0007669"/>
    <property type="project" value="UniProtKB-SubCell"/>
</dbReference>
<reference evidence="8 9" key="1">
    <citation type="journal article" date="2023" name="Sci. Data">
        <title>Genome assembly of the Korean intertidal mud-creeper Batillaria attramentaria.</title>
        <authorList>
            <person name="Patra A.K."/>
            <person name="Ho P.T."/>
            <person name="Jun S."/>
            <person name="Lee S.J."/>
            <person name="Kim Y."/>
            <person name="Won Y.J."/>
        </authorList>
    </citation>
    <scope>NUCLEOTIDE SEQUENCE [LARGE SCALE GENOMIC DNA]</scope>
    <source>
        <strain evidence="8">Wonlab-2016</strain>
    </source>
</reference>
<evidence type="ECO:0000256" key="5">
    <source>
        <dbReference type="SAM" id="MobiDB-lite"/>
    </source>
</evidence>
<evidence type="ECO:0000256" key="6">
    <source>
        <dbReference type="SAM" id="Phobius"/>
    </source>
</evidence>
<keyword evidence="9" id="KW-1185">Reference proteome</keyword>